<dbReference type="RefSeq" id="XP_046070413.1">
    <property type="nucleotide sequence ID" value="XM_046216532.1"/>
</dbReference>
<evidence type="ECO:0000313" key="3">
    <source>
        <dbReference type="Proteomes" id="UP001201262"/>
    </source>
</evidence>
<gene>
    <name evidence="2" type="ORF">BGW36DRAFT_382419</name>
</gene>
<evidence type="ECO:0000313" key="2">
    <source>
        <dbReference type="EMBL" id="KAH8695271.1"/>
    </source>
</evidence>
<dbReference type="EMBL" id="JAJTJA010000008">
    <property type="protein sequence ID" value="KAH8695271.1"/>
    <property type="molecule type" value="Genomic_DNA"/>
</dbReference>
<dbReference type="GeneID" id="70246819"/>
<dbReference type="AlphaFoldDB" id="A0AAD4KRA5"/>
<accession>A0AAD4KRA5</accession>
<proteinExistence type="predicted"/>
<feature type="signal peptide" evidence="1">
    <location>
        <begin position="1"/>
        <end position="17"/>
    </location>
</feature>
<protein>
    <recommendedName>
        <fullName evidence="4">Extracellular membrane protein CFEM domain-containing protein</fullName>
    </recommendedName>
</protein>
<feature type="chain" id="PRO_5042255071" description="Extracellular membrane protein CFEM domain-containing protein" evidence="1">
    <location>
        <begin position="18"/>
        <end position="186"/>
    </location>
</feature>
<organism evidence="2 3">
    <name type="scientific">Talaromyces proteolyticus</name>
    <dbReference type="NCBI Taxonomy" id="1131652"/>
    <lineage>
        <taxon>Eukaryota</taxon>
        <taxon>Fungi</taxon>
        <taxon>Dikarya</taxon>
        <taxon>Ascomycota</taxon>
        <taxon>Pezizomycotina</taxon>
        <taxon>Eurotiomycetes</taxon>
        <taxon>Eurotiomycetidae</taxon>
        <taxon>Eurotiales</taxon>
        <taxon>Trichocomaceae</taxon>
        <taxon>Talaromyces</taxon>
        <taxon>Talaromyces sect. Bacilispori</taxon>
    </lineage>
</organism>
<dbReference type="Proteomes" id="UP001201262">
    <property type="component" value="Unassembled WGS sequence"/>
</dbReference>
<keyword evidence="3" id="KW-1185">Reference proteome</keyword>
<sequence length="186" mass="20566">MKLTFAGLLLQITITLAQPENTLFNRQTSIASNTTECSNPQPNECSFYAQCLQTRYNCSPSDYPLADGQKYCEKFQADASDLSSAGQKWMETVMLCLQRALVPYALGGNQSFASCSALNDYAFGTHPKCYVQSGLCTLPPSDWEAIVFKIVGLNTLFGSWDALKATVETAVGCEEFYLWAIEQKVF</sequence>
<evidence type="ECO:0008006" key="4">
    <source>
        <dbReference type="Google" id="ProtNLM"/>
    </source>
</evidence>
<evidence type="ECO:0000256" key="1">
    <source>
        <dbReference type="SAM" id="SignalP"/>
    </source>
</evidence>
<name>A0AAD4KRA5_9EURO</name>
<comment type="caution">
    <text evidence="2">The sequence shown here is derived from an EMBL/GenBank/DDBJ whole genome shotgun (WGS) entry which is preliminary data.</text>
</comment>
<reference evidence="2" key="1">
    <citation type="submission" date="2021-12" db="EMBL/GenBank/DDBJ databases">
        <title>Convergent genome expansion in fungi linked to evolution of root-endophyte symbiosis.</title>
        <authorList>
            <consortium name="DOE Joint Genome Institute"/>
            <person name="Ke Y.-H."/>
            <person name="Bonito G."/>
            <person name="Liao H.-L."/>
            <person name="Looney B."/>
            <person name="Rojas-Flechas A."/>
            <person name="Nash J."/>
            <person name="Hameed K."/>
            <person name="Schadt C."/>
            <person name="Martin F."/>
            <person name="Crous P.W."/>
            <person name="Miettinen O."/>
            <person name="Magnuson J.K."/>
            <person name="Labbe J."/>
            <person name="Jacobson D."/>
            <person name="Doktycz M.J."/>
            <person name="Veneault-Fourrey C."/>
            <person name="Kuo A."/>
            <person name="Mondo S."/>
            <person name="Calhoun S."/>
            <person name="Riley R."/>
            <person name="Ohm R."/>
            <person name="LaButti K."/>
            <person name="Andreopoulos B."/>
            <person name="Pangilinan J."/>
            <person name="Nolan M."/>
            <person name="Tritt A."/>
            <person name="Clum A."/>
            <person name="Lipzen A."/>
            <person name="Daum C."/>
            <person name="Barry K."/>
            <person name="Grigoriev I.V."/>
            <person name="Vilgalys R."/>
        </authorList>
    </citation>
    <scope>NUCLEOTIDE SEQUENCE</scope>
    <source>
        <strain evidence="2">PMI_201</strain>
    </source>
</reference>
<keyword evidence="1" id="KW-0732">Signal</keyword>